<accession>A0A9E5A1I0</accession>
<dbReference type="Proteomes" id="UP001074446">
    <property type="component" value="Unassembled WGS sequence"/>
</dbReference>
<dbReference type="EMBL" id="JAPVES010000030">
    <property type="protein sequence ID" value="MCZ3372940.1"/>
    <property type="molecule type" value="Genomic_DNA"/>
</dbReference>
<reference evidence="2" key="1">
    <citation type="submission" date="2022-12" db="EMBL/GenBank/DDBJ databases">
        <title>Reclassification of two methanogenic archaea species isolated from the Kolyma lowland permafrost.</title>
        <authorList>
            <person name="Trubitsyn V.E."/>
            <person name="Rivkina E.M."/>
            <person name="Shcherbakova V.A."/>
        </authorList>
    </citation>
    <scope>NUCLEOTIDE SEQUENCE</scope>
    <source>
        <strain evidence="1">M2</strain>
        <strain evidence="2">MK4</strain>
    </source>
</reference>
<evidence type="ECO:0000313" key="1">
    <source>
        <dbReference type="EMBL" id="MCZ3365185.1"/>
    </source>
</evidence>
<dbReference type="EMBL" id="JAPVER010000018">
    <property type="protein sequence ID" value="MCZ3365185.1"/>
    <property type="molecule type" value="Genomic_DNA"/>
</dbReference>
<gene>
    <name evidence="2" type="ORF">O3H35_09875</name>
    <name evidence="1" type="ORF">O3H54_04755</name>
</gene>
<organism evidence="2">
    <name type="scientific">Methanobacterium veterum</name>
    <dbReference type="NCBI Taxonomy" id="408577"/>
    <lineage>
        <taxon>Archaea</taxon>
        <taxon>Methanobacteriati</taxon>
        <taxon>Methanobacteriota</taxon>
        <taxon>Methanomada group</taxon>
        <taxon>Methanobacteria</taxon>
        <taxon>Methanobacteriales</taxon>
        <taxon>Methanobacteriaceae</taxon>
        <taxon>Methanobacterium</taxon>
    </lineage>
</organism>
<sequence>MSNDDLINEFAATKEYRAWQESLLAIIGYAKNEEINDEDLITDFIADHINSSLELSKALDRIKKKLDEESLSEKTVE</sequence>
<evidence type="ECO:0000313" key="2">
    <source>
        <dbReference type="EMBL" id="MCZ3372940.1"/>
    </source>
</evidence>
<evidence type="ECO:0000313" key="3">
    <source>
        <dbReference type="Proteomes" id="UP001068021"/>
    </source>
</evidence>
<proteinExistence type="predicted"/>
<keyword evidence="3" id="KW-1185">Reference proteome</keyword>
<comment type="caution">
    <text evidence="2">The sequence shown here is derived from an EMBL/GenBank/DDBJ whole genome shotgun (WGS) entry which is preliminary data.</text>
</comment>
<dbReference type="RefSeq" id="WP_048080458.1">
    <property type="nucleotide sequence ID" value="NZ_JAPVER010000018.1"/>
</dbReference>
<protein>
    <submittedName>
        <fullName evidence="2">Uncharacterized protein</fullName>
    </submittedName>
</protein>
<dbReference type="Proteomes" id="UP001068021">
    <property type="component" value="Unassembled WGS sequence"/>
</dbReference>
<dbReference type="AlphaFoldDB" id="A0A9E5A1I0"/>
<name>A0A9E5A1I0_9EURY</name>